<organism evidence="1 2">
    <name type="scientific">Lysinibacillus irui</name>
    <dbReference type="NCBI Taxonomy" id="2998077"/>
    <lineage>
        <taxon>Bacteria</taxon>
        <taxon>Bacillati</taxon>
        <taxon>Bacillota</taxon>
        <taxon>Bacilli</taxon>
        <taxon>Bacillales</taxon>
        <taxon>Bacillaceae</taxon>
        <taxon>Lysinibacillus</taxon>
    </lineage>
</organism>
<dbReference type="EMBL" id="JAXUIA010000022">
    <property type="protein sequence ID" value="MEA0979141.1"/>
    <property type="molecule type" value="Genomic_DNA"/>
</dbReference>
<protein>
    <recommendedName>
        <fullName evidence="3">DUF1657 domain-containing protein</fullName>
    </recommendedName>
</protein>
<dbReference type="Proteomes" id="UP001289615">
    <property type="component" value="Unassembled WGS sequence"/>
</dbReference>
<evidence type="ECO:0000313" key="1">
    <source>
        <dbReference type="EMBL" id="MEA0979141.1"/>
    </source>
</evidence>
<name>A0ABU5NSX7_9BACI</name>
<evidence type="ECO:0000313" key="2">
    <source>
        <dbReference type="Proteomes" id="UP001289615"/>
    </source>
</evidence>
<comment type="caution">
    <text evidence="1">The sequence shown here is derived from an EMBL/GenBank/DDBJ whole genome shotgun (WGS) entry which is preliminary data.</text>
</comment>
<proteinExistence type="predicted"/>
<reference evidence="1 2" key="1">
    <citation type="submission" date="2023-12" db="EMBL/GenBank/DDBJ databases">
        <title>Genome comparison identifies genes involved in endophytic behavior of Lysinibacillus irui and provides insights into its role as a plant-growth promoting bacterium.</title>
        <authorList>
            <person name="Hilario S."/>
            <person name="Matos I."/>
            <person name="Goncalves M.F.M."/>
            <person name="Pardo C.A."/>
            <person name="Santos M.J."/>
        </authorList>
    </citation>
    <scope>NUCLEOTIDE SEQUENCE [LARGE SCALE GENOMIC DNA]</scope>
    <source>
        <strain evidence="1 2">B3</strain>
    </source>
</reference>
<sequence length="61" mass="6541">MAKTDKELAVELTIAVVKAKADIITSIQDNNSAKQTQLATTLSDAVTTATFNQIYQAINSK</sequence>
<gene>
    <name evidence="1" type="ORF">U6C28_22950</name>
</gene>
<evidence type="ECO:0008006" key="3">
    <source>
        <dbReference type="Google" id="ProtNLM"/>
    </source>
</evidence>
<dbReference type="RefSeq" id="WP_322612135.1">
    <property type="nucleotide sequence ID" value="NZ_JAXLNX010000031.1"/>
</dbReference>
<accession>A0ABU5NSX7</accession>
<keyword evidence="2" id="KW-1185">Reference proteome</keyword>